<dbReference type="OrthoDB" id="9851939at2"/>
<evidence type="ECO:0000313" key="3">
    <source>
        <dbReference type="Proteomes" id="UP000238322"/>
    </source>
</evidence>
<accession>A0A2S8G042</accession>
<evidence type="ECO:0000313" key="2">
    <source>
        <dbReference type="EMBL" id="PQO37504.1"/>
    </source>
</evidence>
<organism evidence="2 3">
    <name type="scientific">Blastopirellula marina</name>
    <dbReference type="NCBI Taxonomy" id="124"/>
    <lineage>
        <taxon>Bacteria</taxon>
        <taxon>Pseudomonadati</taxon>
        <taxon>Planctomycetota</taxon>
        <taxon>Planctomycetia</taxon>
        <taxon>Pirellulales</taxon>
        <taxon>Pirellulaceae</taxon>
        <taxon>Blastopirellula</taxon>
    </lineage>
</organism>
<proteinExistence type="predicted"/>
<sequence>MKISKAIWIAALALFVVWLLMDKSVEVIHGPKPDAVPAKREGLVRSLVRALAHWGLDRAFQKKPPGKPDDSDVQAVQLSTPTLSLHMPIERPSEFRTREGESIDHHAGW</sequence>
<protein>
    <submittedName>
        <fullName evidence="2">Uncharacterized protein</fullName>
    </submittedName>
</protein>
<comment type="caution">
    <text evidence="2">The sequence shown here is derived from an EMBL/GenBank/DDBJ whole genome shotgun (WGS) entry which is preliminary data.</text>
</comment>
<dbReference type="Proteomes" id="UP000238322">
    <property type="component" value="Unassembled WGS sequence"/>
</dbReference>
<evidence type="ECO:0000256" key="1">
    <source>
        <dbReference type="SAM" id="MobiDB-lite"/>
    </source>
</evidence>
<feature type="region of interest" description="Disordered" evidence="1">
    <location>
        <begin position="89"/>
        <end position="109"/>
    </location>
</feature>
<gene>
    <name evidence="2" type="ORF">C5Y83_06055</name>
</gene>
<dbReference type="EMBL" id="PUHY01000005">
    <property type="protein sequence ID" value="PQO37504.1"/>
    <property type="molecule type" value="Genomic_DNA"/>
</dbReference>
<name>A0A2S8G042_9BACT</name>
<dbReference type="RefSeq" id="WP_105328753.1">
    <property type="nucleotide sequence ID" value="NZ_PUHY01000005.1"/>
</dbReference>
<dbReference type="AlphaFoldDB" id="A0A2S8G042"/>
<reference evidence="2 3" key="1">
    <citation type="submission" date="2018-02" db="EMBL/GenBank/DDBJ databases">
        <title>Comparative genomes isolates from brazilian mangrove.</title>
        <authorList>
            <person name="Araujo J.E."/>
            <person name="Taketani R.G."/>
            <person name="Silva M.C.P."/>
            <person name="Loureco M.V."/>
            <person name="Andreote F.D."/>
        </authorList>
    </citation>
    <scope>NUCLEOTIDE SEQUENCE [LARGE SCALE GENOMIC DNA]</scope>
    <source>
        <strain evidence="2 3">Hex-1 MGV</strain>
    </source>
</reference>